<name>A0A6A5ZZM4_9PLEO</name>
<protein>
    <submittedName>
        <fullName evidence="2">Uncharacterized protein</fullName>
    </submittedName>
</protein>
<feature type="compositionally biased region" description="Basic and acidic residues" evidence="1">
    <location>
        <begin position="349"/>
        <end position="359"/>
    </location>
</feature>
<keyword evidence="3" id="KW-1185">Reference proteome</keyword>
<reference evidence="2" key="1">
    <citation type="journal article" date="2020" name="Stud. Mycol.">
        <title>101 Dothideomycetes genomes: a test case for predicting lifestyles and emergence of pathogens.</title>
        <authorList>
            <person name="Haridas S."/>
            <person name="Albert R."/>
            <person name="Binder M."/>
            <person name="Bloem J."/>
            <person name="Labutti K."/>
            <person name="Salamov A."/>
            <person name="Andreopoulos B."/>
            <person name="Baker S."/>
            <person name="Barry K."/>
            <person name="Bills G."/>
            <person name="Bluhm B."/>
            <person name="Cannon C."/>
            <person name="Castanera R."/>
            <person name="Culley D."/>
            <person name="Daum C."/>
            <person name="Ezra D."/>
            <person name="Gonzalez J."/>
            <person name="Henrissat B."/>
            <person name="Kuo A."/>
            <person name="Liang C."/>
            <person name="Lipzen A."/>
            <person name="Lutzoni F."/>
            <person name="Magnuson J."/>
            <person name="Mondo S."/>
            <person name="Nolan M."/>
            <person name="Ohm R."/>
            <person name="Pangilinan J."/>
            <person name="Park H.-J."/>
            <person name="Ramirez L."/>
            <person name="Alfaro M."/>
            <person name="Sun H."/>
            <person name="Tritt A."/>
            <person name="Yoshinaga Y."/>
            <person name="Zwiers L.-H."/>
            <person name="Turgeon B."/>
            <person name="Goodwin S."/>
            <person name="Spatafora J."/>
            <person name="Crous P."/>
            <person name="Grigoriev I."/>
        </authorList>
    </citation>
    <scope>NUCLEOTIDE SEQUENCE</scope>
    <source>
        <strain evidence="2">CBS 119687</strain>
    </source>
</reference>
<dbReference type="Proteomes" id="UP000799771">
    <property type="component" value="Unassembled WGS sequence"/>
</dbReference>
<sequence length="379" mass="44234">MRFQTKVRSRVRTKVKPKVKRSPGRDWESELREVRQRICAGKRKELALANRLCDIDDEIQELVWERAEVILQRNQILSESIEPVIESYSRAFNQSLMAKMRKRLPLELRDMIYAHLWDFETLDTAPHRMFSPLKEPCRESKGKCKTSEHAHDDKPHFVNPDFVGREASLEIVKAWYKAAAISHGHLFFAYTSDAIKSLLTTDAFHVGLNPATVLRAMTIDVNLDCLAAMEKQRKVISGTETTDMLDIPSLQQEFEPLLKVKNKTGFKLTFDVTQWHIRLNVWKEMFEVVKPVVDVFKKEGAIIRVIFKCHYHLDGYIRLEGELDTASIFPPPTWHQDAVAHFDKLPHIPESDRDYRYENDPDYDPDEDSNPDPYDYFFP</sequence>
<dbReference type="OrthoDB" id="3763466at2759"/>
<feature type="compositionally biased region" description="Basic residues" evidence="1">
    <location>
        <begin position="1"/>
        <end position="22"/>
    </location>
</feature>
<evidence type="ECO:0000256" key="1">
    <source>
        <dbReference type="SAM" id="MobiDB-lite"/>
    </source>
</evidence>
<proteinExistence type="predicted"/>
<dbReference type="GeneID" id="54409448"/>
<gene>
    <name evidence="2" type="ORF">P153DRAFT_370325</name>
</gene>
<feature type="region of interest" description="Disordered" evidence="1">
    <location>
        <begin position="349"/>
        <end position="379"/>
    </location>
</feature>
<evidence type="ECO:0000313" key="3">
    <source>
        <dbReference type="Proteomes" id="UP000799771"/>
    </source>
</evidence>
<dbReference type="EMBL" id="ML977517">
    <property type="protein sequence ID" value="KAF2125000.1"/>
    <property type="molecule type" value="Genomic_DNA"/>
</dbReference>
<feature type="compositionally biased region" description="Acidic residues" evidence="1">
    <location>
        <begin position="360"/>
        <end position="370"/>
    </location>
</feature>
<accession>A0A6A5ZZM4</accession>
<evidence type="ECO:0000313" key="2">
    <source>
        <dbReference type="EMBL" id="KAF2125000.1"/>
    </source>
</evidence>
<dbReference type="RefSeq" id="XP_033519393.1">
    <property type="nucleotide sequence ID" value="XM_033669016.1"/>
</dbReference>
<feature type="region of interest" description="Disordered" evidence="1">
    <location>
        <begin position="1"/>
        <end position="23"/>
    </location>
</feature>
<dbReference type="AlphaFoldDB" id="A0A6A5ZZM4"/>
<organism evidence="2 3">
    <name type="scientific">Dothidotthia symphoricarpi CBS 119687</name>
    <dbReference type="NCBI Taxonomy" id="1392245"/>
    <lineage>
        <taxon>Eukaryota</taxon>
        <taxon>Fungi</taxon>
        <taxon>Dikarya</taxon>
        <taxon>Ascomycota</taxon>
        <taxon>Pezizomycotina</taxon>
        <taxon>Dothideomycetes</taxon>
        <taxon>Pleosporomycetidae</taxon>
        <taxon>Pleosporales</taxon>
        <taxon>Dothidotthiaceae</taxon>
        <taxon>Dothidotthia</taxon>
    </lineage>
</organism>